<feature type="compositionally biased region" description="Low complexity" evidence="1">
    <location>
        <begin position="1"/>
        <end position="28"/>
    </location>
</feature>
<evidence type="ECO:0000313" key="2">
    <source>
        <dbReference type="Proteomes" id="UP000887578"/>
    </source>
</evidence>
<feature type="compositionally biased region" description="Low complexity" evidence="1">
    <location>
        <begin position="52"/>
        <end position="78"/>
    </location>
</feature>
<reference evidence="3" key="1">
    <citation type="submission" date="2022-11" db="UniProtKB">
        <authorList>
            <consortium name="WormBaseParasite"/>
        </authorList>
    </citation>
    <scope>IDENTIFICATION</scope>
</reference>
<name>A0A914QFK3_9BILA</name>
<keyword evidence="2" id="KW-1185">Reference proteome</keyword>
<feature type="compositionally biased region" description="Low complexity" evidence="1">
    <location>
        <begin position="35"/>
        <end position="45"/>
    </location>
</feature>
<dbReference type="Proteomes" id="UP000887578">
    <property type="component" value="Unplaced"/>
</dbReference>
<evidence type="ECO:0000313" key="3">
    <source>
        <dbReference type="WBParaSite" id="PDA_v2.g30593.t1"/>
    </source>
</evidence>
<organism evidence="2 3">
    <name type="scientific">Panagrolaimus davidi</name>
    <dbReference type="NCBI Taxonomy" id="227884"/>
    <lineage>
        <taxon>Eukaryota</taxon>
        <taxon>Metazoa</taxon>
        <taxon>Ecdysozoa</taxon>
        <taxon>Nematoda</taxon>
        <taxon>Chromadorea</taxon>
        <taxon>Rhabditida</taxon>
        <taxon>Tylenchina</taxon>
        <taxon>Panagrolaimomorpha</taxon>
        <taxon>Panagrolaimoidea</taxon>
        <taxon>Panagrolaimidae</taxon>
        <taxon>Panagrolaimus</taxon>
    </lineage>
</organism>
<protein>
    <submittedName>
        <fullName evidence="3">Uncharacterized protein</fullName>
    </submittedName>
</protein>
<evidence type="ECO:0000256" key="1">
    <source>
        <dbReference type="SAM" id="MobiDB-lite"/>
    </source>
</evidence>
<sequence>MTSSSSGETSATTSTTTSSSCAVTTTQSSDKEPVTSSAPSTASTTWKRTEAPTHLTRLTPTTNETTAPTSSSVTATTSHSIYCRRTPSKIAEIVNDGDKASEIYFDDKTFIKENTLDAFRTLYSDYQPADELTVTSNNYRCGWIY</sequence>
<accession>A0A914QFK3</accession>
<feature type="region of interest" description="Disordered" evidence="1">
    <location>
        <begin position="1"/>
        <end position="78"/>
    </location>
</feature>
<dbReference type="AlphaFoldDB" id="A0A914QFK3"/>
<proteinExistence type="predicted"/>
<dbReference type="WBParaSite" id="PDA_v2.g30593.t1">
    <property type="protein sequence ID" value="PDA_v2.g30593.t1"/>
    <property type="gene ID" value="PDA_v2.g30593"/>
</dbReference>